<dbReference type="NCBIfam" id="TIGR00525">
    <property type="entry name" value="folB"/>
    <property type="match status" value="1"/>
</dbReference>
<dbReference type="PANTHER" id="PTHR42844">
    <property type="entry name" value="DIHYDRONEOPTERIN ALDOLASE 1-RELATED"/>
    <property type="match status" value="1"/>
</dbReference>
<dbReference type="CDD" id="cd00534">
    <property type="entry name" value="DHNA_DHNTPE"/>
    <property type="match status" value="1"/>
</dbReference>
<gene>
    <name evidence="8" type="ORF">HMPREF1983_00695</name>
</gene>
<dbReference type="EC" id="4.1.2.25" evidence="6"/>
<reference evidence="8 9" key="1">
    <citation type="submission" date="2013-08" db="EMBL/GenBank/DDBJ databases">
        <authorList>
            <person name="Weinstock G."/>
            <person name="Sodergren E."/>
            <person name="Wylie T."/>
            <person name="Fulton L."/>
            <person name="Fulton R."/>
            <person name="Fronick C."/>
            <person name="O'Laughlin M."/>
            <person name="Godfrey J."/>
            <person name="Miner T."/>
            <person name="Herter B."/>
            <person name="Appelbaum E."/>
            <person name="Cordes M."/>
            <person name="Lek S."/>
            <person name="Wollam A."/>
            <person name="Pepin K.H."/>
            <person name="Palsikar V.B."/>
            <person name="Mitreva M."/>
            <person name="Wilson R.K."/>
        </authorList>
    </citation>
    <scope>NUCLEOTIDE SEQUENCE [LARGE SCALE GENOMIC DNA]</scope>
    <source>
        <strain evidence="8 9">ATCC 700627</strain>
    </source>
</reference>
<comment type="pathway">
    <text evidence="2 6">Cofactor biosynthesis; tetrahydrofolate biosynthesis; 2-amino-4-hydroxy-6-hydroxymethyl-7,8-dihydropteridine diphosphate from 7,8-dihydroneopterin triphosphate: step 3/4.</text>
</comment>
<evidence type="ECO:0000313" key="8">
    <source>
        <dbReference type="EMBL" id="ERK58795.1"/>
    </source>
</evidence>
<dbReference type="Gene3D" id="3.30.1130.10">
    <property type="match status" value="1"/>
</dbReference>
<dbReference type="EMBL" id="AWVP01000043">
    <property type="protein sequence ID" value="ERK58795.1"/>
    <property type="molecule type" value="Genomic_DNA"/>
</dbReference>
<dbReference type="RefSeq" id="WP_021753336.1">
    <property type="nucleotide sequence ID" value="NZ_KI271858.1"/>
</dbReference>
<dbReference type="eggNOG" id="COG1539">
    <property type="taxonomic scope" value="Bacteria"/>
</dbReference>
<evidence type="ECO:0000256" key="5">
    <source>
        <dbReference type="ARBA" id="ARBA00023239"/>
    </source>
</evidence>
<dbReference type="PANTHER" id="PTHR42844:SF1">
    <property type="entry name" value="DIHYDRONEOPTERIN ALDOLASE 1-RELATED"/>
    <property type="match status" value="1"/>
</dbReference>
<dbReference type="NCBIfam" id="TIGR00526">
    <property type="entry name" value="folB_dom"/>
    <property type="match status" value="1"/>
</dbReference>
<proteinExistence type="inferred from homology"/>
<evidence type="ECO:0000313" key="9">
    <source>
        <dbReference type="Proteomes" id="UP000016637"/>
    </source>
</evidence>
<dbReference type="InterPro" id="IPR006157">
    <property type="entry name" value="FolB_dom"/>
</dbReference>
<dbReference type="SUPFAM" id="SSF55620">
    <property type="entry name" value="Tetrahydrobiopterin biosynthesis enzymes-like"/>
    <property type="match status" value="1"/>
</dbReference>
<organism evidence="8 9">
    <name type="scientific">Gemella bergeri ATCC 700627</name>
    <dbReference type="NCBI Taxonomy" id="1321820"/>
    <lineage>
        <taxon>Bacteria</taxon>
        <taxon>Bacillati</taxon>
        <taxon>Bacillota</taxon>
        <taxon>Bacilli</taxon>
        <taxon>Bacillales</taxon>
        <taxon>Gemellaceae</taxon>
        <taxon>Gemella</taxon>
    </lineage>
</organism>
<dbReference type="GO" id="GO:0046654">
    <property type="term" value="P:tetrahydrofolate biosynthetic process"/>
    <property type="evidence" value="ECO:0007669"/>
    <property type="project" value="UniProtKB-UniRule"/>
</dbReference>
<dbReference type="GO" id="GO:0046656">
    <property type="term" value="P:folic acid biosynthetic process"/>
    <property type="evidence" value="ECO:0007669"/>
    <property type="project" value="UniProtKB-UniRule"/>
</dbReference>
<dbReference type="Proteomes" id="UP000016637">
    <property type="component" value="Unassembled WGS sequence"/>
</dbReference>
<comment type="similarity">
    <text evidence="3 6">Belongs to the DHNA family.</text>
</comment>
<dbReference type="UniPathway" id="UPA00077">
    <property type="reaction ID" value="UER00154"/>
</dbReference>
<dbReference type="Pfam" id="PF02152">
    <property type="entry name" value="FolB"/>
    <property type="match status" value="1"/>
</dbReference>
<dbReference type="HOGENOM" id="CLU_112632_1_2_9"/>
<keyword evidence="4 6" id="KW-0289">Folate biosynthesis</keyword>
<comment type="catalytic activity">
    <reaction evidence="1 6">
        <text>7,8-dihydroneopterin = 6-hydroxymethyl-7,8-dihydropterin + glycolaldehyde</text>
        <dbReference type="Rhea" id="RHEA:10540"/>
        <dbReference type="ChEBI" id="CHEBI:17001"/>
        <dbReference type="ChEBI" id="CHEBI:17071"/>
        <dbReference type="ChEBI" id="CHEBI:44841"/>
        <dbReference type="EC" id="4.1.2.25"/>
    </reaction>
</comment>
<evidence type="ECO:0000256" key="1">
    <source>
        <dbReference type="ARBA" id="ARBA00001353"/>
    </source>
</evidence>
<evidence type="ECO:0000256" key="3">
    <source>
        <dbReference type="ARBA" id="ARBA00005708"/>
    </source>
</evidence>
<evidence type="ECO:0000256" key="2">
    <source>
        <dbReference type="ARBA" id="ARBA00005013"/>
    </source>
</evidence>
<feature type="domain" description="Dihydroneopterin aldolase/epimerase" evidence="7">
    <location>
        <begin position="5"/>
        <end position="118"/>
    </location>
</feature>
<name>U2Q7N2_9BACL</name>
<dbReference type="AlphaFoldDB" id="U2Q7N2"/>
<sequence length="127" mass="14491">MQSKLFIKNLEVFAYHGLFNEENKLGQKFVFDVECDVNYTKALFSDDMNDSISYASMADVVVKTATVNTFNLLERLAGEIVKNIFNKFSEVTAIKVEINKPNAPLKYSFDKCGTRLTITRVEFDNLL</sequence>
<evidence type="ECO:0000256" key="6">
    <source>
        <dbReference type="RuleBase" id="RU362079"/>
    </source>
</evidence>
<dbReference type="PATRIC" id="fig|1321820.3.peg.681"/>
<dbReference type="InterPro" id="IPR043133">
    <property type="entry name" value="GTP-CH-I_C/QueF"/>
</dbReference>
<evidence type="ECO:0000259" key="7">
    <source>
        <dbReference type="SMART" id="SM00905"/>
    </source>
</evidence>
<keyword evidence="5 6" id="KW-0456">Lyase</keyword>
<dbReference type="GO" id="GO:0004150">
    <property type="term" value="F:dihydroneopterin aldolase activity"/>
    <property type="evidence" value="ECO:0007669"/>
    <property type="project" value="UniProtKB-UniRule"/>
</dbReference>
<dbReference type="SMART" id="SM00905">
    <property type="entry name" value="FolB"/>
    <property type="match status" value="1"/>
</dbReference>
<dbReference type="GO" id="GO:0005737">
    <property type="term" value="C:cytoplasm"/>
    <property type="evidence" value="ECO:0007669"/>
    <property type="project" value="TreeGrafter"/>
</dbReference>
<comment type="function">
    <text evidence="6">Catalyzes the conversion of 7,8-dihydroneopterin to 6-hydroxymethyl-7,8-dihydropterin.</text>
</comment>
<keyword evidence="9" id="KW-1185">Reference proteome</keyword>
<dbReference type="InterPro" id="IPR006156">
    <property type="entry name" value="Dihydroneopterin_aldolase"/>
</dbReference>
<accession>U2Q7N2</accession>
<protein>
    <recommendedName>
        <fullName evidence="6">7,8-dihydroneopterin aldolase</fullName>
        <ecNumber evidence="6">4.1.2.25</ecNumber>
    </recommendedName>
</protein>
<evidence type="ECO:0000256" key="4">
    <source>
        <dbReference type="ARBA" id="ARBA00022909"/>
    </source>
</evidence>
<comment type="caution">
    <text evidence="8">The sequence shown here is derived from an EMBL/GenBank/DDBJ whole genome shotgun (WGS) entry which is preliminary data.</text>
</comment>